<dbReference type="STRING" id="1388766.A0A017SMW8"/>
<dbReference type="RefSeq" id="XP_040641819.1">
    <property type="nucleotide sequence ID" value="XM_040778158.1"/>
</dbReference>
<reference evidence="2" key="1">
    <citation type="journal article" date="2014" name="Nat. Commun.">
        <title>Genomic adaptations of the halophilic Dead Sea filamentous fungus Eurotium rubrum.</title>
        <authorList>
            <person name="Kis-Papo T."/>
            <person name="Weig A.R."/>
            <person name="Riley R."/>
            <person name="Persoh D."/>
            <person name="Salamov A."/>
            <person name="Sun H."/>
            <person name="Lipzen A."/>
            <person name="Wasser S.P."/>
            <person name="Rambold G."/>
            <person name="Grigoriev I.V."/>
            <person name="Nevo E."/>
        </authorList>
    </citation>
    <scope>NUCLEOTIDE SEQUENCE [LARGE SCALE GENOMIC DNA]</scope>
    <source>
        <strain evidence="2">CBS 135680</strain>
    </source>
</reference>
<keyword evidence="2" id="KW-1185">Reference proteome</keyword>
<dbReference type="AlphaFoldDB" id="A0A017SMW8"/>
<sequence>MQLGDCGMLPDEQVSEFECVAGCNVRLFQRVPGVGITWPMFDNAVKTVPLPFGSVYVIASNHYQNTGAYYNFKNVIPKPGNTLTHPKLTQLVVVFSTIISLGMSYSYSITTAQG</sequence>
<name>A0A017SMW8_ASPRC</name>
<organism evidence="1 2">
    <name type="scientific">Aspergillus ruber (strain CBS 135680)</name>
    <dbReference type="NCBI Taxonomy" id="1388766"/>
    <lineage>
        <taxon>Eukaryota</taxon>
        <taxon>Fungi</taxon>
        <taxon>Dikarya</taxon>
        <taxon>Ascomycota</taxon>
        <taxon>Pezizomycotina</taxon>
        <taxon>Eurotiomycetes</taxon>
        <taxon>Eurotiomycetidae</taxon>
        <taxon>Eurotiales</taxon>
        <taxon>Aspergillaceae</taxon>
        <taxon>Aspergillus</taxon>
        <taxon>Aspergillus subgen. Aspergillus</taxon>
    </lineage>
</organism>
<gene>
    <name evidence="1" type="ORF">EURHEDRAFT_270839</name>
</gene>
<dbReference type="GeneID" id="63693282"/>
<evidence type="ECO:0000313" key="1">
    <source>
        <dbReference type="EMBL" id="EYE98131.1"/>
    </source>
</evidence>
<proteinExistence type="predicted"/>
<evidence type="ECO:0000313" key="2">
    <source>
        <dbReference type="Proteomes" id="UP000019804"/>
    </source>
</evidence>
<dbReference type="OrthoDB" id="5377405at2759"/>
<protein>
    <submittedName>
        <fullName evidence="1">Uncharacterized protein</fullName>
    </submittedName>
</protein>
<dbReference type="Proteomes" id="UP000019804">
    <property type="component" value="Unassembled WGS sequence"/>
</dbReference>
<dbReference type="EMBL" id="KK088414">
    <property type="protein sequence ID" value="EYE98131.1"/>
    <property type="molecule type" value="Genomic_DNA"/>
</dbReference>
<dbReference type="HOGENOM" id="CLU_2120613_0_0_1"/>
<accession>A0A017SMW8</accession>